<feature type="domain" description="Acyltransferase 3" evidence="2">
    <location>
        <begin position="5"/>
        <end position="324"/>
    </location>
</feature>
<feature type="domain" description="SGNH" evidence="3">
    <location>
        <begin position="413"/>
        <end position="663"/>
    </location>
</feature>
<keyword evidence="4" id="KW-0012">Acyltransferase</keyword>
<dbReference type="InterPro" id="IPR050879">
    <property type="entry name" value="Acyltransferase_3"/>
</dbReference>
<dbReference type="InterPro" id="IPR002656">
    <property type="entry name" value="Acyl_transf_3_dom"/>
</dbReference>
<evidence type="ECO:0000313" key="4">
    <source>
        <dbReference type="EMBL" id="SHL36206.1"/>
    </source>
</evidence>
<gene>
    <name evidence="4" type="ORF">SAMN05443432_101251</name>
</gene>
<feature type="transmembrane region" description="Helical" evidence="1">
    <location>
        <begin position="267"/>
        <end position="286"/>
    </location>
</feature>
<dbReference type="Pfam" id="PF01757">
    <property type="entry name" value="Acyl_transf_3"/>
    <property type="match status" value="1"/>
</dbReference>
<evidence type="ECO:0000259" key="3">
    <source>
        <dbReference type="Pfam" id="PF19040"/>
    </source>
</evidence>
<evidence type="ECO:0000313" key="5">
    <source>
        <dbReference type="Proteomes" id="UP000322545"/>
    </source>
</evidence>
<keyword evidence="4" id="KW-0378">Hydrolase</keyword>
<dbReference type="InterPro" id="IPR043968">
    <property type="entry name" value="SGNH"/>
</dbReference>
<feature type="transmembrane region" description="Helical" evidence="1">
    <location>
        <begin position="345"/>
        <end position="367"/>
    </location>
</feature>
<feature type="transmembrane region" description="Helical" evidence="1">
    <location>
        <begin position="7"/>
        <end position="25"/>
    </location>
</feature>
<feature type="transmembrane region" description="Helical" evidence="1">
    <location>
        <begin position="163"/>
        <end position="181"/>
    </location>
</feature>
<name>A0A1M7A0L7_9RHOB</name>
<dbReference type="GO" id="GO:0016787">
    <property type="term" value="F:hydrolase activity"/>
    <property type="evidence" value="ECO:0007669"/>
    <property type="project" value="UniProtKB-KW"/>
</dbReference>
<protein>
    <submittedName>
        <fullName evidence="4">Peptidoglycan/LPS O-acetylase OafA/YrhL, contains acyltransferase and SGNH-hydrolase domains</fullName>
    </submittedName>
</protein>
<keyword evidence="5" id="KW-1185">Reference proteome</keyword>
<dbReference type="GO" id="GO:0016747">
    <property type="term" value="F:acyltransferase activity, transferring groups other than amino-acyl groups"/>
    <property type="evidence" value="ECO:0007669"/>
    <property type="project" value="InterPro"/>
</dbReference>
<evidence type="ECO:0000259" key="2">
    <source>
        <dbReference type="Pfam" id="PF01757"/>
    </source>
</evidence>
<reference evidence="4 5" key="1">
    <citation type="submission" date="2016-11" db="EMBL/GenBank/DDBJ databases">
        <authorList>
            <person name="Varghese N."/>
            <person name="Submissions S."/>
        </authorList>
    </citation>
    <scope>NUCLEOTIDE SEQUENCE [LARGE SCALE GENOMIC DNA]</scope>
    <source>
        <strain evidence="4 5">DSM 28249</strain>
    </source>
</reference>
<dbReference type="Proteomes" id="UP000322545">
    <property type="component" value="Unassembled WGS sequence"/>
</dbReference>
<dbReference type="GO" id="GO:0016020">
    <property type="term" value="C:membrane"/>
    <property type="evidence" value="ECO:0007669"/>
    <property type="project" value="TreeGrafter"/>
</dbReference>
<keyword evidence="1" id="KW-1133">Transmembrane helix</keyword>
<feature type="transmembrane region" description="Helical" evidence="1">
    <location>
        <begin position="72"/>
        <end position="91"/>
    </location>
</feature>
<feature type="transmembrane region" description="Helical" evidence="1">
    <location>
        <begin position="241"/>
        <end position="260"/>
    </location>
</feature>
<feature type="transmembrane region" description="Helical" evidence="1">
    <location>
        <begin position="31"/>
        <end position="51"/>
    </location>
</feature>
<keyword evidence="4" id="KW-0808">Transferase</keyword>
<feature type="transmembrane region" description="Helical" evidence="1">
    <location>
        <begin position="193"/>
        <end position="210"/>
    </location>
</feature>
<keyword evidence="1" id="KW-0472">Membrane</keyword>
<dbReference type="PANTHER" id="PTHR23028">
    <property type="entry name" value="ACETYLTRANSFERASE"/>
    <property type="match status" value="1"/>
</dbReference>
<feature type="transmembrane region" description="Helical" evidence="1">
    <location>
        <begin position="306"/>
        <end position="324"/>
    </location>
</feature>
<dbReference type="RefSeq" id="WP_188129832.1">
    <property type="nucleotide sequence ID" value="NZ_FRCB01000001.1"/>
</dbReference>
<sequence length="679" mass="75310">MKYRAEIDGLRTVAVVPVVLFHAGWDVFSGGYVGVDVFFVISGFLITSIIIGERAEGRFSILRFYERRARRILPALFVVLAATLPFAWAWMPPDAFEDFLRSLAFAALFISNVHFWEYSGYFAQASEMRPLLHTWSLAVEEQYYLLFPLLMAALGAFSRRKHIAVIGVLAFLSLALSEWGWRNYPEENFFFTFSRMWELFAGSLCAFIAFRRELRGNQILSLIGMGLILWSVFAYDASVPFPSVYTLVPVVGTALVLLFAQQGTAVAWVLSRKLPVVIGLISYSAYLWHQPLLAFARIRSLHEPSLWLMSGLALASFALAALTWRYVEQPFRSGPHRMLLPARPALFGASLAGIAAFAAFGFTGLAADWSNARLTAKMTPFYSTALYPSVDLRPIPNCYDLNANPDLDSYSEVICRVYEAEGAPSSTIAVFGDSHAQAILPALDKYAATHNATVLKSGLPGCPPLLDTYIWGGPLNLGTCYATARAQARFVAENDVDTVILVARWSVYSHGEYNPADNLIFLTEEPTPQSWGIESSHDVLSRSLPATVRHYRDLGVNVVVVEQVPQQKAVPVDVTYKAIFRQLDETEAQAYFHDTAVNADENDRLQQSASDIIRALDGVTVIETSAPFMRDGKYQWFLDGALAYTDDDHLSTYGAALLQDTFADALRSLSEVSQTTGGN</sequence>
<proteinExistence type="predicted"/>
<dbReference type="GO" id="GO:0009103">
    <property type="term" value="P:lipopolysaccharide biosynthetic process"/>
    <property type="evidence" value="ECO:0007669"/>
    <property type="project" value="TreeGrafter"/>
</dbReference>
<accession>A0A1M7A0L7</accession>
<feature type="transmembrane region" description="Helical" evidence="1">
    <location>
        <begin position="217"/>
        <end position="235"/>
    </location>
</feature>
<organism evidence="4 5">
    <name type="scientific">Roseovarius litoreus</name>
    <dbReference type="NCBI Taxonomy" id="1155722"/>
    <lineage>
        <taxon>Bacteria</taxon>
        <taxon>Pseudomonadati</taxon>
        <taxon>Pseudomonadota</taxon>
        <taxon>Alphaproteobacteria</taxon>
        <taxon>Rhodobacterales</taxon>
        <taxon>Roseobacteraceae</taxon>
        <taxon>Roseovarius</taxon>
    </lineage>
</organism>
<evidence type="ECO:0000256" key="1">
    <source>
        <dbReference type="SAM" id="Phobius"/>
    </source>
</evidence>
<dbReference type="AlphaFoldDB" id="A0A1M7A0L7"/>
<dbReference type="Pfam" id="PF19040">
    <property type="entry name" value="SGNH"/>
    <property type="match status" value="1"/>
</dbReference>
<dbReference type="EMBL" id="FRCB01000001">
    <property type="protein sequence ID" value="SHL36206.1"/>
    <property type="molecule type" value="Genomic_DNA"/>
</dbReference>
<keyword evidence="1" id="KW-0812">Transmembrane</keyword>
<dbReference type="PANTHER" id="PTHR23028:SF53">
    <property type="entry name" value="ACYL_TRANSF_3 DOMAIN-CONTAINING PROTEIN"/>
    <property type="match status" value="1"/>
</dbReference>